<accession>A0AAX3EDR3</accession>
<keyword evidence="2" id="KW-1185">Reference proteome</keyword>
<gene>
    <name evidence="1" type="ORF">NL394_13275</name>
</gene>
<evidence type="ECO:0000313" key="1">
    <source>
        <dbReference type="EMBL" id="UYV96053.1"/>
    </source>
</evidence>
<dbReference type="Proteomes" id="UP001163293">
    <property type="component" value="Chromosome"/>
</dbReference>
<name>A0AAX3EDR3_PAEUR</name>
<dbReference type="AlphaFoldDB" id="A0AAX3EDR3"/>
<sequence>MSIITAPKQDKLPLSFVTDTQTLAPVYNEQARRTDRMFCRDYLKQWAGSFKRQGAASTINTPDFEAAAEHLAAYAYT</sequence>
<proteinExistence type="predicted"/>
<evidence type="ECO:0000313" key="2">
    <source>
        <dbReference type="Proteomes" id="UP001163293"/>
    </source>
</evidence>
<reference evidence="1" key="1">
    <citation type="submission" date="2022-07" db="EMBL/GenBank/DDBJ databases">
        <authorList>
            <person name="Wu T."/>
        </authorList>
    </citation>
    <scope>NUCLEOTIDE SEQUENCE</scope>
    <source>
        <strain evidence="1">SD-1</strain>
    </source>
</reference>
<dbReference type="RefSeq" id="WP_069695059.1">
    <property type="nucleotide sequence ID" value="NZ_CP043010.1"/>
</dbReference>
<dbReference type="EMBL" id="CP101185">
    <property type="protein sequence ID" value="UYV96053.1"/>
    <property type="molecule type" value="Genomic_DNA"/>
</dbReference>
<protein>
    <submittedName>
        <fullName evidence="1">Uncharacterized protein</fullName>
    </submittedName>
</protein>
<organism evidence="1 2">
    <name type="scientific">Paenarthrobacter ureafaciens</name>
    <dbReference type="NCBI Taxonomy" id="37931"/>
    <lineage>
        <taxon>Bacteria</taxon>
        <taxon>Bacillati</taxon>
        <taxon>Actinomycetota</taxon>
        <taxon>Actinomycetes</taxon>
        <taxon>Micrococcales</taxon>
        <taxon>Micrococcaceae</taxon>
        <taxon>Paenarthrobacter</taxon>
    </lineage>
</organism>